<feature type="domain" description="S-adenosylmethionine synthetase central" evidence="17">
    <location>
        <begin position="117"/>
        <end position="231"/>
    </location>
</feature>
<evidence type="ECO:0000256" key="1">
    <source>
        <dbReference type="ARBA" id="ARBA00001946"/>
    </source>
</evidence>
<evidence type="ECO:0000256" key="7">
    <source>
        <dbReference type="ARBA" id="ARBA00022679"/>
    </source>
</evidence>
<reference evidence="19 20" key="1">
    <citation type="submission" date="2008-02" db="EMBL/GenBank/DDBJ databases">
        <title>Genome sequence of Ureaplasma parvum serovar 3.</title>
        <authorList>
            <person name="Methe B.A."/>
            <person name="Glass J."/>
            <person name="Waites K."/>
            <person name="Shrivastava S."/>
        </authorList>
    </citation>
    <scope>NUCLEOTIDE SEQUENCE [LARGE SCALE GENOMIC DNA]</scope>
    <source>
        <strain evidence="20">ATCC 27815 / 27 / NCTC 11736</strain>
    </source>
</reference>
<keyword evidence="8 14" id="KW-0479">Metal-binding</keyword>
<dbReference type="SUPFAM" id="SSF55973">
    <property type="entry name" value="S-adenosylmethionine synthetase"/>
    <property type="match status" value="3"/>
</dbReference>
<evidence type="ECO:0000259" key="18">
    <source>
        <dbReference type="Pfam" id="PF02773"/>
    </source>
</evidence>
<dbReference type="HOGENOM" id="CLU_041802_1_1_14"/>
<dbReference type="GO" id="GO:0046872">
    <property type="term" value="F:metal ion binding"/>
    <property type="evidence" value="ECO:0007669"/>
    <property type="project" value="UniProtKB-KW"/>
</dbReference>
<keyword evidence="10" id="KW-0067">ATP-binding</keyword>
<feature type="domain" description="S-adenosylmethionine synthetase C-terminal" evidence="18">
    <location>
        <begin position="233"/>
        <end position="372"/>
    </location>
</feature>
<dbReference type="KEGG" id="upa:UPA3_0429"/>
<dbReference type="InterPro" id="IPR022636">
    <property type="entry name" value="S-AdoMet_synthetase_sfam"/>
</dbReference>
<name>A0A2C9DZ04_UREP2</name>
<evidence type="ECO:0000256" key="14">
    <source>
        <dbReference type="RuleBase" id="RU000542"/>
    </source>
</evidence>
<dbReference type="InterPro" id="IPR022630">
    <property type="entry name" value="S-AdoMet_synt_C"/>
</dbReference>
<dbReference type="GO" id="GO:0004478">
    <property type="term" value="F:methionine adenosyltransferase activity"/>
    <property type="evidence" value="ECO:0007669"/>
    <property type="project" value="UniProtKB-UniRule"/>
</dbReference>
<dbReference type="InterPro" id="IPR022629">
    <property type="entry name" value="S-AdoMet_synt_central"/>
</dbReference>
<evidence type="ECO:0000259" key="17">
    <source>
        <dbReference type="Pfam" id="PF02772"/>
    </source>
</evidence>
<comment type="pathway">
    <text evidence="3">Amino-acid biosynthesis; S-adenosyl-L-methionine biosynthesis; S-adenosyl-L-methionine from L-methionine: step 1/1.</text>
</comment>
<keyword evidence="9" id="KW-0547">Nucleotide-binding</keyword>
<accession>A0A2C9DZ04</accession>
<comment type="cofactor">
    <cofactor evidence="2">
        <name>K(+)</name>
        <dbReference type="ChEBI" id="CHEBI:29103"/>
    </cofactor>
</comment>
<comment type="cofactor">
    <cofactor evidence="1">
        <name>Mg(2+)</name>
        <dbReference type="ChEBI" id="CHEBI:18420"/>
    </cofactor>
</comment>
<keyword evidence="12 14" id="KW-0630">Potassium</keyword>
<evidence type="ECO:0000256" key="8">
    <source>
        <dbReference type="ARBA" id="ARBA00022723"/>
    </source>
</evidence>
<dbReference type="Pfam" id="PF02773">
    <property type="entry name" value="S-AdoMet_synt_C"/>
    <property type="match status" value="1"/>
</dbReference>
<gene>
    <name evidence="19" type="primary">metK</name>
    <name evidence="19" type="ordered locus">UPA3_0429</name>
</gene>
<dbReference type="Gene3D" id="3.30.300.10">
    <property type="match status" value="3"/>
</dbReference>
<keyword evidence="7 19" id="KW-0808">Transferase</keyword>
<dbReference type="InterPro" id="IPR022631">
    <property type="entry name" value="ADOMET_SYNTHASE_CS"/>
</dbReference>
<protein>
    <recommendedName>
        <fullName evidence="5 13">Methionine adenosyltransferase</fullName>
        <ecNumber evidence="5 13">2.5.1.6</ecNumber>
    </recommendedName>
</protein>
<evidence type="ECO:0000313" key="19">
    <source>
        <dbReference type="EMBL" id="ACA33188.1"/>
    </source>
</evidence>
<comment type="similarity">
    <text evidence="4 15">Belongs to the AdoMet synthase family.</text>
</comment>
<dbReference type="PROSITE" id="PS00376">
    <property type="entry name" value="ADOMET_SYNTHASE_1"/>
    <property type="match status" value="1"/>
</dbReference>
<evidence type="ECO:0000256" key="15">
    <source>
        <dbReference type="RuleBase" id="RU004462"/>
    </source>
</evidence>
<evidence type="ECO:0000256" key="10">
    <source>
        <dbReference type="ARBA" id="ARBA00022840"/>
    </source>
</evidence>
<evidence type="ECO:0000256" key="12">
    <source>
        <dbReference type="ARBA" id="ARBA00022958"/>
    </source>
</evidence>
<dbReference type="GO" id="GO:0006730">
    <property type="term" value="P:one-carbon metabolic process"/>
    <property type="evidence" value="ECO:0007669"/>
    <property type="project" value="UniProtKB-KW"/>
</dbReference>
<dbReference type="CDD" id="cd18079">
    <property type="entry name" value="S-AdoMet_synt"/>
    <property type="match status" value="1"/>
</dbReference>
<proteinExistence type="inferred from homology"/>
<dbReference type="EMBL" id="CP000942">
    <property type="protein sequence ID" value="ACA33188.1"/>
    <property type="molecule type" value="Genomic_DNA"/>
</dbReference>
<dbReference type="Pfam" id="PF02772">
    <property type="entry name" value="S-AdoMet_synt_M"/>
    <property type="match status" value="1"/>
</dbReference>
<dbReference type="PROSITE" id="PS00377">
    <property type="entry name" value="ADOMET_SYNTHASE_2"/>
    <property type="match status" value="1"/>
</dbReference>
<keyword evidence="11 14" id="KW-0460">Magnesium</keyword>
<evidence type="ECO:0000313" key="20">
    <source>
        <dbReference type="Proteomes" id="UP000002162"/>
    </source>
</evidence>
<sequence>MVERKEFSMKYKKIITSESVGAGHPDKICDQISDAILDECLAQDKNSRVACEVLACNRLIVIAGEITTHAYVDVVKTAWEIIKPLGYNENDFTIISNVNKQSVDIAQSVNKANKDLIGAGDQGIVFGYACDETPQYMPLTTVLAHELLKEIEKQRRNKEFVKIQADMKSQVSIDYSNCTPVIETMLVSIQHDEDYNIEYFNKKVSTIMDQIAIKYGLNTDFKKIINSSGRFVIGGPIGDTGLTGRKIIVDTYGGIGHHGGGAFSGKDPTKVDRSASYFARWIAKNVVAAKLAKQCEIQLAFAIGEPQPVAMFVNTFKTNLVDEKKIFEAINKSFNFDIKTFINDLELWTTKYLPVATYGHFGRDDLNLSWEKLNKVQDLIKYSK</sequence>
<evidence type="ECO:0000256" key="13">
    <source>
        <dbReference type="NCBIfam" id="TIGR01034"/>
    </source>
</evidence>
<dbReference type="Pfam" id="PF00438">
    <property type="entry name" value="S-AdoMet_synt_N"/>
    <property type="match status" value="1"/>
</dbReference>
<evidence type="ECO:0000256" key="4">
    <source>
        <dbReference type="ARBA" id="ARBA00009685"/>
    </source>
</evidence>
<comment type="subunit">
    <text evidence="14">Homotetramer.</text>
</comment>
<comment type="subcellular location">
    <subcellularLocation>
        <location evidence="14">Cytoplasm</location>
    </subcellularLocation>
</comment>
<dbReference type="GO" id="GO:0005737">
    <property type="term" value="C:cytoplasm"/>
    <property type="evidence" value="ECO:0007669"/>
    <property type="project" value="UniProtKB-SubCell"/>
</dbReference>
<evidence type="ECO:0000256" key="6">
    <source>
        <dbReference type="ARBA" id="ARBA00022563"/>
    </source>
</evidence>
<dbReference type="InterPro" id="IPR022628">
    <property type="entry name" value="S-AdoMet_synt_N"/>
</dbReference>
<evidence type="ECO:0000259" key="16">
    <source>
        <dbReference type="Pfam" id="PF00438"/>
    </source>
</evidence>
<evidence type="ECO:0000256" key="3">
    <source>
        <dbReference type="ARBA" id="ARBA00005224"/>
    </source>
</evidence>
<dbReference type="PIRSF" id="PIRSF000497">
    <property type="entry name" value="MAT"/>
    <property type="match status" value="1"/>
</dbReference>
<dbReference type="AlphaFoldDB" id="A0A2C9DZ04"/>
<dbReference type="UniPathway" id="UPA00315">
    <property type="reaction ID" value="UER00080"/>
</dbReference>
<dbReference type="NCBIfam" id="TIGR01034">
    <property type="entry name" value="metK"/>
    <property type="match status" value="1"/>
</dbReference>
<evidence type="ECO:0000256" key="5">
    <source>
        <dbReference type="ARBA" id="ARBA00012828"/>
    </source>
</evidence>
<dbReference type="GO" id="GO:0006556">
    <property type="term" value="P:S-adenosylmethionine biosynthetic process"/>
    <property type="evidence" value="ECO:0007669"/>
    <property type="project" value="UniProtKB-UniRule"/>
</dbReference>
<evidence type="ECO:0000256" key="2">
    <source>
        <dbReference type="ARBA" id="ARBA00001958"/>
    </source>
</evidence>
<dbReference type="InterPro" id="IPR002133">
    <property type="entry name" value="S-AdoMet_synthetase"/>
</dbReference>
<feature type="domain" description="S-adenosylmethionine synthetase N-terminal" evidence="16">
    <location>
        <begin position="13"/>
        <end position="98"/>
    </location>
</feature>
<dbReference type="GO" id="GO:0005524">
    <property type="term" value="F:ATP binding"/>
    <property type="evidence" value="ECO:0007669"/>
    <property type="project" value="UniProtKB-KW"/>
</dbReference>
<dbReference type="EC" id="2.5.1.6" evidence="5 13"/>
<organism evidence="19 20">
    <name type="scientific">Ureaplasma parvum serovar 3 (strain ATCC 27815 / 27 / NCTC 11736)</name>
    <dbReference type="NCBI Taxonomy" id="505682"/>
    <lineage>
        <taxon>Bacteria</taxon>
        <taxon>Bacillati</taxon>
        <taxon>Mycoplasmatota</taxon>
        <taxon>Mycoplasmoidales</taxon>
        <taxon>Mycoplasmoidaceae</taxon>
        <taxon>Ureaplasma</taxon>
    </lineage>
</organism>
<evidence type="ECO:0000256" key="9">
    <source>
        <dbReference type="ARBA" id="ARBA00022741"/>
    </source>
</evidence>
<dbReference type="PANTHER" id="PTHR11964">
    <property type="entry name" value="S-ADENOSYLMETHIONINE SYNTHETASE"/>
    <property type="match status" value="1"/>
</dbReference>
<evidence type="ECO:0000256" key="11">
    <source>
        <dbReference type="ARBA" id="ARBA00022842"/>
    </source>
</evidence>
<keyword evidence="6" id="KW-0554">One-carbon metabolism</keyword>
<dbReference type="Proteomes" id="UP000002162">
    <property type="component" value="Chromosome"/>
</dbReference>